<dbReference type="EMBL" id="CABWLH010000009">
    <property type="protein sequence ID" value="VXB89121.1"/>
    <property type="molecule type" value="Genomic_DNA"/>
</dbReference>
<evidence type="ECO:0000313" key="1">
    <source>
        <dbReference type="EMBL" id="VXB89121.1"/>
    </source>
</evidence>
<gene>
    <name evidence="1" type="ORF">BACI348_41817</name>
</gene>
<name>A0A653U8M8_BACAB</name>
<evidence type="ECO:0008006" key="3">
    <source>
        <dbReference type="Google" id="ProtNLM"/>
    </source>
</evidence>
<reference evidence="1 2" key="1">
    <citation type="submission" date="2019-10" db="EMBL/GenBank/DDBJ databases">
        <authorList>
            <person name="Karimi E."/>
        </authorList>
    </citation>
    <scope>NUCLEOTIDE SEQUENCE [LARGE SCALE GENOMIC DNA]</scope>
    <source>
        <strain evidence="1">Bacillus sp. 348</strain>
    </source>
</reference>
<evidence type="ECO:0000313" key="2">
    <source>
        <dbReference type="Proteomes" id="UP000433089"/>
    </source>
</evidence>
<dbReference type="Proteomes" id="UP000433089">
    <property type="component" value="Unassembled WGS sequence"/>
</dbReference>
<organism evidence="1 2">
    <name type="scientific">Bacillus altitudinis</name>
    <dbReference type="NCBI Taxonomy" id="293387"/>
    <lineage>
        <taxon>Bacteria</taxon>
        <taxon>Bacillati</taxon>
        <taxon>Bacillota</taxon>
        <taxon>Bacilli</taxon>
        <taxon>Bacillales</taxon>
        <taxon>Bacillaceae</taxon>
        <taxon>Bacillus</taxon>
    </lineage>
</organism>
<accession>A0A653U8M8</accession>
<sequence>MSLTKTEAEKLFKLGFKRPEYADEVYPQDIYEYKDATWAIGGRIVPSTTLLCKEEVFKEGIWIPSMTDLFTWLEEMDCEFQLSYDGLSYKVEVSTSDEQRFKGKGTSVEMSLFKVICKILQTFGGAPVQKNYEIIEVDVIEKDEL</sequence>
<dbReference type="AlphaFoldDB" id="A0A653U8M8"/>
<protein>
    <recommendedName>
        <fullName evidence="3">Phage ABA sandwich domain-containing protein</fullName>
    </recommendedName>
</protein>
<dbReference type="RefSeq" id="WP_159159861.1">
    <property type="nucleotide sequence ID" value="NZ_CP063360.1"/>
</dbReference>
<proteinExistence type="predicted"/>